<reference evidence="2 3" key="1">
    <citation type="submission" date="2019-11" db="EMBL/GenBank/DDBJ databases">
        <title>Whole genome sequence of Oryza granulata.</title>
        <authorList>
            <person name="Li W."/>
        </authorList>
    </citation>
    <scope>NUCLEOTIDE SEQUENCE [LARGE SCALE GENOMIC DNA]</scope>
    <source>
        <strain evidence="3">cv. Menghai</strain>
        <tissue evidence="2">Leaf</tissue>
    </source>
</reference>
<dbReference type="Proteomes" id="UP000479710">
    <property type="component" value="Unassembled WGS sequence"/>
</dbReference>
<dbReference type="EMBL" id="SPHZ02000006">
    <property type="protein sequence ID" value="KAF0914558.1"/>
    <property type="molecule type" value="Genomic_DNA"/>
</dbReference>
<comment type="caution">
    <text evidence="2">The sequence shown here is derived from an EMBL/GenBank/DDBJ whole genome shotgun (WGS) entry which is preliminary data.</text>
</comment>
<name>A0A6G1DPL4_9ORYZ</name>
<feature type="compositionally biased region" description="Basic and acidic residues" evidence="1">
    <location>
        <begin position="15"/>
        <end position="24"/>
    </location>
</feature>
<evidence type="ECO:0000256" key="1">
    <source>
        <dbReference type="SAM" id="MobiDB-lite"/>
    </source>
</evidence>
<keyword evidence="3" id="KW-1185">Reference proteome</keyword>
<sequence length="136" mass="14282">MNLTSAVEGRWQANQERDAIENRPHVSSQDVSIGRPHEPNIGYGGHFLPATALFRHTAVATPALCCRRHVTVAALCSPATVAAPALCSPATVAAPSLYSRATVTAAVPALYSHIAVAAAATWIEDVMLQRGKLCLG</sequence>
<gene>
    <name evidence="2" type="ORF">E2562_030363</name>
</gene>
<proteinExistence type="predicted"/>
<accession>A0A6G1DPL4</accession>
<evidence type="ECO:0000313" key="3">
    <source>
        <dbReference type="Proteomes" id="UP000479710"/>
    </source>
</evidence>
<feature type="region of interest" description="Disordered" evidence="1">
    <location>
        <begin position="1"/>
        <end position="33"/>
    </location>
</feature>
<dbReference type="AlphaFoldDB" id="A0A6G1DPL4"/>
<evidence type="ECO:0000313" key="2">
    <source>
        <dbReference type="EMBL" id="KAF0914558.1"/>
    </source>
</evidence>
<protein>
    <submittedName>
        <fullName evidence="2">Uncharacterized protein</fullName>
    </submittedName>
</protein>
<organism evidence="2 3">
    <name type="scientific">Oryza meyeriana var. granulata</name>
    <dbReference type="NCBI Taxonomy" id="110450"/>
    <lineage>
        <taxon>Eukaryota</taxon>
        <taxon>Viridiplantae</taxon>
        <taxon>Streptophyta</taxon>
        <taxon>Embryophyta</taxon>
        <taxon>Tracheophyta</taxon>
        <taxon>Spermatophyta</taxon>
        <taxon>Magnoliopsida</taxon>
        <taxon>Liliopsida</taxon>
        <taxon>Poales</taxon>
        <taxon>Poaceae</taxon>
        <taxon>BOP clade</taxon>
        <taxon>Oryzoideae</taxon>
        <taxon>Oryzeae</taxon>
        <taxon>Oryzinae</taxon>
        <taxon>Oryza</taxon>
        <taxon>Oryza meyeriana</taxon>
    </lineage>
</organism>